<keyword evidence="3" id="KW-0804">Transcription</keyword>
<sequence length="201" mass="22174">MPKSAEKCAAMRDEMRERILRESLRYFARNGFAGTRIADLARGIGIAQGTIYRYFDSKEDLFAALRALVANGEDVRELKLLARLPLSAKAKIRRLSASVLGRLADDELFAASVVLNAQAMLEEEPGADGRPAPYRSELYALTARIVAQGQREGSVAAGDPFKLADYYWGVAYLYALKRLFTAGYDMISAADLDRTLLKGGR</sequence>
<dbReference type="GO" id="GO:0003700">
    <property type="term" value="F:DNA-binding transcription factor activity"/>
    <property type="evidence" value="ECO:0007669"/>
    <property type="project" value="TreeGrafter"/>
</dbReference>
<dbReference type="Proteomes" id="UP000254000">
    <property type="component" value="Unassembled WGS sequence"/>
</dbReference>
<dbReference type="PRINTS" id="PR00455">
    <property type="entry name" value="HTHTETR"/>
</dbReference>
<comment type="caution">
    <text evidence="6">The sequence shown here is derived from an EMBL/GenBank/DDBJ whole genome shotgun (WGS) entry which is preliminary data.</text>
</comment>
<dbReference type="SUPFAM" id="SSF46689">
    <property type="entry name" value="Homeodomain-like"/>
    <property type="match status" value="1"/>
</dbReference>
<dbReference type="Gene3D" id="1.10.10.60">
    <property type="entry name" value="Homeodomain-like"/>
    <property type="match status" value="1"/>
</dbReference>
<keyword evidence="7" id="KW-1185">Reference proteome</keyword>
<proteinExistence type="predicted"/>
<dbReference type="PANTHER" id="PTHR30055">
    <property type="entry name" value="HTH-TYPE TRANSCRIPTIONAL REGULATOR RUTR"/>
    <property type="match status" value="1"/>
</dbReference>
<dbReference type="RefSeq" id="WP_114568723.1">
    <property type="nucleotide sequence ID" value="NZ_CABMMS010000003.1"/>
</dbReference>
<feature type="DNA-binding region" description="H-T-H motif" evidence="4">
    <location>
        <begin position="36"/>
        <end position="55"/>
    </location>
</feature>
<evidence type="ECO:0000256" key="1">
    <source>
        <dbReference type="ARBA" id="ARBA00023015"/>
    </source>
</evidence>
<evidence type="ECO:0000313" key="6">
    <source>
        <dbReference type="EMBL" id="RDB65750.1"/>
    </source>
</evidence>
<dbReference type="GeneID" id="78359346"/>
<feature type="domain" description="HTH tetR-type" evidence="5">
    <location>
        <begin position="13"/>
        <end position="73"/>
    </location>
</feature>
<keyword evidence="1" id="KW-0805">Transcription regulation</keyword>
<name>A0A369M281_9ACTN</name>
<dbReference type="InterPro" id="IPR036271">
    <property type="entry name" value="Tet_transcr_reg_TetR-rel_C_sf"/>
</dbReference>
<keyword evidence="2 4" id="KW-0238">DNA-binding</keyword>
<dbReference type="InterPro" id="IPR001647">
    <property type="entry name" value="HTH_TetR"/>
</dbReference>
<dbReference type="AlphaFoldDB" id="A0A369M281"/>
<dbReference type="Gene3D" id="1.10.357.10">
    <property type="entry name" value="Tetracycline Repressor, domain 2"/>
    <property type="match status" value="1"/>
</dbReference>
<dbReference type="GO" id="GO:0000976">
    <property type="term" value="F:transcription cis-regulatory region binding"/>
    <property type="evidence" value="ECO:0007669"/>
    <property type="project" value="TreeGrafter"/>
</dbReference>
<gene>
    <name evidence="6" type="ORF">C1877_06465</name>
</gene>
<dbReference type="Pfam" id="PF00440">
    <property type="entry name" value="TetR_N"/>
    <property type="match status" value="1"/>
</dbReference>
<organism evidence="6 7">
    <name type="scientific">Gordonibacter pamelaeae</name>
    <dbReference type="NCBI Taxonomy" id="471189"/>
    <lineage>
        <taxon>Bacteria</taxon>
        <taxon>Bacillati</taxon>
        <taxon>Actinomycetota</taxon>
        <taxon>Coriobacteriia</taxon>
        <taxon>Eggerthellales</taxon>
        <taxon>Eggerthellaceae</taxon>
        <taxon>Gordonibacter</taxon>
    </lineage>
</organism>
<evidence type="ECO:0000313" key="7">
    <source>
        <dbReference type="Proteomes" id="UP000254000"/>
    </source>
</evidence>
<evidence type="ECO:0000256" key="4">
    <source>
        <dbReference type="PROSITE-ProRule" id="PRU00335"/>
    </source>
</evidence>
<evidence type="ECO:0000259" key="5">
    <source>
        <dbReference type="PROSITE" id="PS50977"/>
    </source>
</evidence>
<protein>
    <submittedName>
        <fullName evidence="6">TetR/AcrR family transcriptional regulator</fullName>
    </submittedName>
</protein>
<dbReference type="EMBL" id="PPTS01000003">
    <property type="protein sequence ID" value="RDB65750.1"/>
    <property type="molecule type" value="Genomic_DNA"/>
</dbReference>
<evidence type="ECO:0000256" key="3">
    <source>
        <dbReference type="ARBA" id="ARBA00023163"/>
    </source>
</evidence>
<accession>A0A369M281</accession>
<evidence type="ECO:0000256" key="2">
    <source>
        <dbReference type="ARBA" id="ARBA00023125"/>
    </source>
</evidence>
<dbReference type="PANTHER" id="PTHR30055:SF234">
    <property type="entry name" value="HTH-TYPE TRANSCRIPTIONAL REGULATOR BETI"/>
    <property type="match status" value="1"/>
</dbReference>
<dbReference type="OrthoDB" id="6430772at2"/>
<reference evidence="6 7" key="1">
    <citation type="journal article" date="2018" name="Elife">
        <title>Discovery and characterization of a prevalent human gut bacterial enzyme sufficient for the inactivation of a family of plant toxins.</title>
        <authorList>
            <person name="Koppel N."/>
            <person name="Bisanz J.E."/>
            <person name="Pandelia M.E."/>
            <person name="Turnbaugh P.J."/>
            <person name="Balskus E.P."/>
        </authorList>
    </citation>
    <scope>NUCLEOTIDE SEQUENCE [LARGE SCALE GENOMIC DNA]</scope>
    <source>
        <strain evidence="6 7">3C</strain>
    </source>
</reference>
<dbReference type="PROSITE" id="PS50977">
    <property type="entry name" value="HTH_TETR_2"/>
    <property type="match status" value="1"/>
</dbReference>
<dbReference type="SUPFAM" id="SSF48498">
    <property type="entry name" value="Tetracyclin repressor-like, C-terminal domain"/>
    <property type="match status" value="1"/>
</dbReference>
<dbReference type="InterPro" id="IPR009057">
    <property type="entry name" value="Homeodomain-like_sf"/>
</dbReference>
<dbReference type="InterPro" id="IPR050109">
    <property type="entry name" value="HTH-type_TetR-like_transc_reg"/>
</dbReference>